<proteinExistence type="predicted"/>
<keyword evidence="1" id="KW-0732">Signal</keyword>
<feature type="signal peptide" evidence="1">
    <location>
        <begin position="1"/>
        <end position="21"/>
    </location>
</feature>
<evidence type="ECO:0000313" key="3">
    <source>
        <dbReference type="Proteomes" id="UP000244162"/>
    </source>
</evidence>
<accession>A0A2T5FWQ6</accession>
<dbReference type="Gene3D" id="1.25.40.10">
    <property type="entry name" value="Tetratricopeptide repeat domain"/>
    <property type="match status" value="1"/>
</dbReference>
<protein>
    <submittedName>
        <fullName evidence="2">Uncharacterized protein</fullName>
    </submittedName>
</protein>
<evidence type="ECO:0000256" key="1">
    <source>
        <dbReference type="SAM" id="SignalP"/>
    </source>
</evidence>
<gene>
    <name evidence="2" type="ORF">CLG96_13960</name>
</gene>
<feature type="chain" id="PRO_5015457597" evidence="1">
    <location>
        <begin position="22"/>
        <end position="419"/>
    </location>
</feature>
<dbReference type="OrthoDB" id="7325958at2"/>
<organism evidence="2 3">
    <name type="scientific">Sphingomonas oleivorans</name>
    <dbReference type="NCBI Taxonomy" id="1735121"/>
    <lineage>
        <taxon>Bacteria</taxon>
        <taxon>Pseudomonadati</taxon>
        <taxon>Pseudomonadota</taxon>
        <taxon>Alphaproteobacteria</taxon>
        <taxon>Sphingomonadales</taxon>
        <taxon>Sphingomonadaceae</taxon>
        <taxon>Sphingomonas</taxon>
    </lineage>
</organism>
<dbReference type="RefSeq" id="WP_107968562.1">
    <property type="nucleotide sequence ID" value="NZ_NWBU01000010.1"/>
</dbReference>
<name>A0A2T5FWQ6_9SPHN</name>
<sequence>MKRVSTMALGLMLALGTTTLAVQPVAAQKEKKQKEKPASYSPAVRAALAPAQEALKANDLATAAARIAEANAAVQTDDDRYATGNLTYELGRLTKDNAKLAEGIDLMLASNKVAPEQLASFYTSRGKLAYQMKDMPKAETSLEQALQAGSTDPDILPVLVEAKNANGKLGEALALLEKGIKERTAAGQPVPVEWYGRGINLALAAKPATPELGEAAQRLTQLWVAAYPTKNNWRDTLMIYRDLNHIPADIELDMYRLLRTIGGLKGERDYMDYISATYLRFPAEASAVLTEGVAAGMINPAGNRNLQEIADLTKGKVAADKAALNAGIASAKSAANGRSALSTADAFLGYNEWQQAIDLYKVALAKGGVDTNVVNTRLGMALVRAGQKDAAKQAFAQITGPRAALAKYWTIYIDKPVAG</sequence>
<dbReference type="EMBL" id="NWBU01000010">
    <property type="protein sequence ID" value="PTQ10213.1"/>
    <property type="molecule type" value="Genomic_DNA"/>
</dbReference>
<dbReference type="InterPro" id="IPR011990">
    <property type="entry name" value="TPR-like_helical_dom_sf"/>
</dbReference>
<reference evidence="2 3" key="1">
    <citation type="submission" date="2017-09" db="EMBL/GenBank/DDBJ databases">
        <title>Sphingomonas panjinensis sp.nov., isolated from oil-contaminated soil.</title>
        <authorList>
            <person name="Wang L."/>
            <person name="Chen L."/>
        </authorList>
    </citation>
    <scope>NUCLEOTIDE SEQUENCE [LARGE SCALE GENOMIC DNA]</scope>
    <source>
        <strain evidence="2 3">FW-11</strain>
    </source>
</reference>
<dbReference type="Proteomes" id="UP000244162">
    <property type="component" value="Unassembled WGS sequence"/>
</dbReference>
<dbReference type="SUPFAM" id="SSF48452">
    <property type="entry name" value="TPR-like"/>
    <property type="match status" value="1"/>
</dbReference>
<comment type="caution">
    <text evidence="2">The sequence shown here is derived from an EMBL/GenBank/DDBJ whole genome shotgun (WGS) entry which is preliminary data.</text>
</comment>
<evidence type="ECO:0000313" key="2">
    <source>
        <dbReference type="EMBL" id="PTQ10213.1"/>
    </source>
</evidence>
<dbReference type="AlphaFoldDB" id="A0A2T5FWQ6"/>
<keyword evidence="3" id="KW-1185">Reference proteome</keyword>